<dbReference type="InterPro" id="IPR000092">
    <property type="entry name" value="Polyprenyl_synt"/>
</dbReference>
<dbReference type="GO" id="GO:0046872">
    <property type="term" value="F:metal ion binding"/>
    <property type="evidence" value="ECO:0007669"/>
    <property type="project" value="UniProtKB-KW"/>
</dbReference>
<dbReference type="Pfam" id="PF00348">
    <property type="entry name" value="polyprenyl_synt"/>
    <property type="match status" value="1"/>
</dbReference>
<dbReference type="Proteomes" id="UP000078200">
    <property type="component" value="Unassembled WGS sequence"/>
</dbReference>
<dbReference type="STRING" id="7395.A0A1A9UIV1"/>
<name>A0A1A9UIV1_GLOAU</name>
<evidence type="ECO:0000256" key="2">
    <source>
        <dbReference type="ARBA" id="ARBA00022679"/>
    </source>
</evidence>
<keyword evidence="7" id="KW-1185">Reference proteome</keyword>
<dbReference type="CDD" id="cd00867">
    <property type="entry name" value="Trans_IPPS"/>
    <property type="match status" value="1"/>
</dbReference>
<dbReference type="InterPro" id="IPR008949">
    <property type="entry name" value="Isoprenoid_synthase_dom_sf"/>
</dbReference>
<dbReference type="SUPFAM" id="SSF48576">
    <property type="entry name" value="Terpenoid synthases"/>
    <property type="match status" value="1"/>
</dbReference>
<keyword evidence="3" id="KW-0479">Metal-binding</keyword>
<accession>A0A1A9UIV1</accession>
<dbReference type="PANTHER" id="PTHR11525:SF0">
    <property type="entry name" value="FARNESYL PYROPHOSPHATE SYNTHASE"/>
    <property type="match status" value="1"/>
</dbReference>
<evidence type="ECO:0000313" key="7">
    <source>
        <dbReference type="Proteomes" id="UP000078200"/>
    </source>
</evidence>
<dbReference type="GO" id="GO:0005737">
    <property type="term" value="C:cytoplasm"/>
    <property type="evidence" value="ECO:0007669"/>
    <property type="project" value="TreeGrafter"/>
</dbReference>
<dbReference type="InterPro" id="IPR039702">
    <property type="entry name" value="FPS1-like"/>
</dbReference>
<comment type="pathway">
    <text evidence="5">Pheromone biosynthesis.</text>
</comment>
<dbReference type="GO" id="GO:0004161">
    <property type="term" value="F:dimethylallyltranstransferase activity"/>
    <property type="evidence" value="ECO:0007669"/>
    <property type="project" value="TreeGrafter"/>
</dbReference>
<evidence type="ECO:0000256" key="3">
    <source>
        <dbReference type="ARBA" id="ARBA00022723"/>
    </source>
</evidence>
<sequence>MHLFYEMTFITTCGQSLDILNSNKSVSTFTMDTYKTIAANKTSHYTFYLPTSAAMHLVGLKDTEALRQTKMIAMEIGHFYQVQDYFLDCFGKPEVTVKLGTNIQDNKSSWLTVVCMRRANDEQNAVKLECYGKTETDKFARVKELYKTLGLPNTYTFFSTTIN</sequence>
<organism evidence="6 7">
    <name type="scientific">Glossina austeni</name>
    <name type="common">Savannah tsetse fly</name>
    <dbReference type="NCBI Taxonomy" id="7395"/>
    <lineage>
        <taxon>Eukaryota</taxon>
        <taxon>Metazoa</taxon>
        <taxon>Ecdysozoa</taxon>
        <taxon>Arthropoda</taxon>
        <taxon>Hexapoda</taxon>
        <taxon>Insecta</taxon>
        <taxon>Pterygota</taxon>
        <taxon>Neoptera</taxon>
        <taxon>Endopterygota</taxon>
        <taxon>Diptera</taxon>
        <taxon>Brachycera</taxon>
        <taxon>Muscomorpha</taxon>
        <taxon>Hippoboscoidea</taxon>
        <taxon>Glossinidae</taxon>
        <taxon>Glossina</taxon>
    </lineage>
</organism>
<proteinExistence type="predicted"/>
<dbReference type="EnsemblMetazoa" id="GAUT006343-RA">
    <property type="protein sequence ID" value="GAUT006343-PA"/>
    <property type="gene ID" value="GAUT006343"/>
</dbReference>
<protein>
    <submittedName>
        <fullName evidence="6">Uncharacterized protein</fullName>
    </submittedName>
</protein>
<keyword evidence="4" id="KW-0460">Magnesium</keyword>
<evidence type="ECO:0000256" key="5">
    <source>
        <dbReference type="ARBA" id="ARBA00033740"/>
    </source>
</evidence>
<dbReference type="PANTHER" id="PTHR11525">
    <property type="entry name" value="FARNESYL-PYROPHOSPHATE SYNTHETASE"/>
    <property type="match status" value="1"/>
</dbReference>
<comment type="cofactor">
    <cofactor evidence="1">
        <name>Mg(2+)</name>
        <dbReference type="ChEBI" id="CHEBI:18420"/>
    </cofactor>
</comment>
<dbReference type="GO" id="GO:0042811">
    <property type="term" value="P:pheromone biosynthetic process"/>
    <property type="evidence" value="ECO:0007669"/>
    <property type="project" value="UniProtKB-ARBA"/>
</dbReference>
<dbReference type="Gene3D" id="1.10.600.10">
    <property type="entry name" value="Farnesyl Diphosphate Synthase"/>
    <property type="match status" value="1"/>
</dbReference>
<dbReference type="GO" id="GO:0045337">
    <property type="term" value="P:farnesyl diphosphate biosynthetic process"/>
    <property type="evidence" value="ECO:0007669"/>
    <property type="project" value="TreeGrafter"/>
</dbReference>
<evidence type="ECO:0000313" key="6">
    <source>
        <dbReference type="EnsemblMetazoa" id="GAUT006343-PA"/>
    </source>
</evidence>
<evidence type="ECO:0000256" key="4">
    <source>
        <dbReference type="ARBA" id="ARBA00022842"/>
    </source>
</evidence>
<evidence type="ECO:0000256" key="1">
    <source>
        <dbReference type="ARBA" id="ARBA00001946"/>
    </source>
</evidence>
<reference evidence="6" key="1">
    <citation type="submission" date="2020-05" db="UniProtKB">
        <authorList>
            <consortium name="EnsemblMetazoa"/>
        </authorList>
    </citation>
    <scope>IDENTIFICATION</scope>
    <source>
        <strain evidence="6">TTRI</strain>
    </source>
</reference>
<dbReference type="AlphaFoldDB" id="A0A1A9UIV1"/>
<dbReference type="VEuPathDB" id="VectorBase:GAUT006343"/>
<dbReference type="GO" id="GO:0004337">
    <property type="term" value="F:(2E,6E)-farnesyl diphosphate synthase activity"/>
    <property type="evidence" value="ECO:0007669"/>
    <property type="project" value="TreeGrafter"/>
</dbReference>
<keyword evidence="2" id="KW-0808">Transferase</keyword>